<sequence>MGDPVEPTDEAFGSILAVGIALPLVLLIMVTVTAGILMYRHRKTSRREGSEEPLLPSENSNSIRSVIFLPNLRSRLCLLRRIPSPHFSHCDAEESVNI</sequence>
<keyword evidence="1" id="KW-0812">Transmembrane</keyword>
<evidence type="ECO:0000313" key="4">
    <source>
        <dbReference type="WBParaSite" id="TTAC_0000372001-mRNA-1"/>
    </source>
</evidence>
<evidence type="ECO:0000313" key="2">
    <source>
        <dbReference type="EMBL" id="VDM23187.1"/>
    </source>
</evidence>
<accession>A0A0R3WSI0</accession>
<reference evidence="4" key="1">
    <citation type="submission" date="2017-02" db="UniProtKB">
        <authorList>
            <consortium name="WormBaseParasite"/>
        </authorList>
    </citation>
    <scope>IDENTIFICATION</scope>
</reference>
<proteinExistence type="predicted"/>
<keyword evidence="1" id="KW-0472">Membrane</keyword>
<dbReference type="AlphaFoldDB" id="A0A0R3WSI0"/>
<organism evidence="4">
    <name type="scientific">Hydatigena taeniaeformis</name>
    <name type="common">Feline tapeworm</name>
    <name type="synonym">Taenia taeniaeformis</name>
    <dbReference type="NCBI Taxonomy" id="6205"/>
    <lineage>
        <taxon>Eukaryota</taxon>
        <taxon>Metazoa</taxon>
        <taxon>Spiralia</taxon>
        <taxon>Lophotrochozoa</taxon>
        <taxon>Platyhelminthes</taxon>
        <taxon>Cestoda</taxon>
        <taxon>Eucestoda</taxon>
        <taxon>Cyclophyllidea</taxon>
        <taxon>Taeniidae</taxon>
        <taxon>Hydatigera</taxon>
    </lineage>
</organism>
<keyword evidence="3" id="KW-1185">Reference proteome</keyword>
<dbReference type="Proteomes" id="UP000274429">
    <property type="component" value="Unassembled WGS sequence"/>
</dbReference>
<protein>
    <submittedName>
        <fullName evidence="4">DAG1 domain-containing protein</fullName>
    </submittedName>
</protein>
<evidence type="ECO:0000256" key="1">
    <source>
        <dbReference type="SAM" id="Phobius"/>
    </source>
</evidence>
<reference evidence="2 3" key="2">
    <citation type="submission" date="2018-11" db="EMBL/GenBank/DDBJ databases">
        <authorList>
            <consortium name="Pathogen Informatics"/>
        </authorList>
    </citation>
    <scope>NUCLEOTIDE SEQUENCE [LARGE SCALE GENOMIC DNA]</scope>
</reference>
<feature type="transmembrane region" description="Helical" evidence="1">
    <location>
        <begin position="12"/>
        <end position="39"/>
    </location>
</feature>
<evidence type="ECO:0000313" key="3">
    <source>
        <dbReference type="Proteomes" id="UP000274429"/>
    </source>
</evidence>
<name>A0A0R3WSI0_HYDTA</name>
<gene>
    <name evidence="2" type="ORF">TTAC_LOCUS3705</name>
</gene>
<dbReference type="WBParaSite" id="TTAC_0000372001-mRNA-1">
    <property type="protein sequence ID" value="TTAC_0000372001-mRNA-1"/>
    <property type="gene ID" value="TTAC_0000372001"/>
</dbReference>
<keyword evidence="1" id="KW-1133">Transmembrane helix</keyword>
<dbReference type="EMBL" id="UYWX01002898">
    <property type="protein sequence ID" value="VDM23187.1"/>
    <property type="molecule type" value="Genomic_DNA"/>
</dbReference>